<proteinExistence type="predicted"/>
<name>N1PUP4_DOTSN</name>
<accession>N1PUP4</accession>
<dbReference type="EMBL" id="KB446537">
    <property type="protein sequence ID" value="EME46085.1"/>
    <property type="molecule type" value="Genomic_DNA"/>
</dbReference>
<gene>
    <name evidence="1" type="ORF">DOTSEDRAFT_32761</name>
</gene>
<dbReference type="AlphaFoldDB" id="N1PUP4"/>
<evidence type="ECO:0000313" key="1">
    <source>
        <dbReference type="EMBL" id="EME46085.1"/>
    </source>
</evidence>
<dbReference type="HOGENOM" id="CLU_1077786_0_0_1"/>
<organism evidence="1 2">
    <name type="scientific">Dothistroma septosporum (strain NZE10 / CBS 128990)</name>
    <name type="common">Red band needle blight fungus</name>
    <name type="synonym">Mycosphaerella pini</name>
    <dbReference type="NCBI Taxonomy" id="675120"/>
    <lineage>
        <taxon>Eukaryota</taxon>
        <taxon>Fungi</taxon>
        <taxon>Dikarya</taxon>
        <taxon>Ascomycota</taxon>
        <taxon>Pezizomycotina</taxon>
        <taxon>Dothideomycetes</taxon>
        <taxon>Dothideomycetidae</taxon>
        <taxon>Mycosphaerellales</taxon>
        <taxon>Mycosphaerellaceae</taxon>
        <taxon>Dothistroma</taxon>
    </lineage>
</organism>
<dbReference type="OrthoDB" id="3930519at2759"/>
<reference evidence="1 2" key="2">
    <citation type="journal article" date="2012" name="PLoS Pathog.">
        <title>Diverse lifestyles and strategies of plant pathogenesis encoded in the genomes of eighteen Dothideomycetes fungi.</title>
        <authorList>
            <person name="Ohm R.A."/>
            <person name="Feau N."/>
            <person name="Henrissat B."/>
            <person name="Schoch C.L."/>
            <person name="Horwitz B.A."/>
            <person name="Barry K.W."/>
            <person name="Condon B.J."/>
            <person name="Copeland A.C."/>
            <person name="Dhillon B."/>
            <person name="Glaser F."/>
            <person name="Hesse C.N."/>
            <person name="Kosti I."/>
            <person name="LaButti K."/>
            <person name="Lindquist E.A."/>
            <person name="Lucas S."/>
            <person name="Salamov A.A."/>
            <person name="Bradshaw R.E."/>
            <person name="Ciuffetti L."/>
            <person name="Hamelin R.C."/>
            <person name="Kema G.H.J."/>
            <person name="Lawrence C."/>
            <person name="Scott J.A."/>
            <person name="Spatafora J.W."/>
            <person name="Turgeon B.G."/>
            <person name="de Wit P.J.G.M."/>
            <person name="Zhong S."/>
            <person name="Goodwin S.B."/>
            <person name="Grigoriev I.V."/>
        </authorList>
    </citation>
    <scope>NUCLEOTIDE SEQUENCE [LARGE SCALE GENOMIC DNA]</scope>
    <source>
        <strain evidence="2">NZE10 / CBS 128990</strain>
    </source>
</reference>
<keyword evidence="2" id="KW-1185">Reference proteome</keyword>
<sequence>MRNGLPYRTFPIELSLGTRGKTRGIQCEQNSRRYAGVPYTLNGQTWEWTRFPLPIRLPQRSKKLSLLMSGRPRFKKGPPTDKFGALDQLCRARFKFNLVGTSTIMTEVSAMTRILLRPWASIEQGYGSYLCCDGMALKRGSWKSISLARYSPSVLVLVLVFQRLQFNSEYIWSRNRTRPPDLHQSLARVSGEESFSGELWIFQGPDLAPSDGLESLVVSVRRWRDEADATALDKLEDRTLAIVSGFTYFGICRMLDVF</sequence>
<evidence type="ECO:0000313" key="2">
    <source>
        <dbReference type="Proteomes" id="UP000016933"/>
    </source>
</evidence>
<reference evidence="2" key="1">
    <citation type="journal article" date="2012" name="PLoS Genet.">
        <title>The genomes of the fungal plant pathogens Cladosporium fulvum and Dothistroma septosporum reveal adaptation to different hosts and lifestyles but also signatures of common ancestry.</title>
        <authorList>
            <person name="de Wit P.J.G.M."/>
            <person name="van der Burgt A."/>
            <person name="Oekmen B."/>
            <person name="Stergiopoulos I."/>
            <person name="Abd-Elsalam K.A."/>
            <person name="Aerts A.L."/>
            <person name="Bahkali A.H."/>
            <person name="Beenen H.G."/>
            <person name="Chettri P."/>
            <person name="Cox M.P."/>
            <person name="Datema E."/>
            <person name="de Vries R.P."/>
            <person name="Dhillon B."/>
            <person name="Ganley A.R."/>
            <person name="Griffiths S.A."/>
            <person name="Guo Y."/>
            <person name="Hamelin R.C."/>
            <person name="Henrissat B."/>
            <person name="Kabir M.S."/>
            <person name="Jashni M.K."/>
            <person name="Kema G."/>
            <person name="Klaubauf S."/>
            <person name="Lapidus A."/>
            <person name="Levasseur A."/>
            <person name="Lindquist E."/>
            <person name="Mehrabi R."/>
            <person name="Ohm R.A."/>
            <person name="Owen T.J."/>
            <person name="Salamov A."/>
            <person name="Schwelm A."/>
            <person name="Schijlen E."/>
            <person name="Sun H."/>
            <person name="van den Burg H.A."/>
            <person name="van Ham R.C.H.J."/>
            <person name="Zhang S."/>
            <person name="Goodwin S.B."/>
            <person name="Grigoriev I.V."/>
            <person name="Collemare J."/>
            <person name="Bradshaw R.E."/>
        </authorList>
    </citation>
    <scope>NUCLEOTIDE SEQUENCE [LARGE SCALE GENOMIC DNA]</scope>
    <source>
        <strain evidence="2">NZE10 / CBS 128990</strain>
    </source>
</reference>
<protein>
    <submittedName>
        <fullName evidence="1">Uncharacterized protein</fullName>
    </submittedName>
</protein>
<dbReference type="Proteomes" id="UP000016933">
    <property type="component" value="Unassembled WGS sequence"/>
</dbReference>